<sequence>MSTYKKTIVLIVFNRPDKTQETLNALRKVYLIEQFNLIVIRQEGSAEVKQIIDAISWIDTMHHVINYASQSSVKFRINNNVRTGLALAFAKLECEYAVVVEDDILLGYDFFHFCDVMHARYANDKNFKAINAFSKEPNQSSMLWSYGKFRYGIGKGWSISRAAWQTLAKYWKPGVDQHFDYLIEEWTLEGFVLMPHCSRSLDIGWGEGSSHGPKDEFDEHWIAMRKSWVGSDPFPFEDYQCVEHLPFSWRSDCVPYEDNLSQISKLYRLKIRNLLKKILRR</sequence>
<dbReference type="GO" id="GO:0008375">
    <property type="term" value="F:acetylglucosaminyltransferase activity"/>
    <property type="evidence" value="ECO:0007669"/>
    <property type="project" value="InterPro"/>
</dbReference>
<evidence type="ECO:0000313" key="13">
    <source>
        <dbReference type="EMBL" id="MBZ1350140.1"/>
    </source>
</evidence>
<keyword evidence="7" id="KW-0479">Metal-binding</keyword>
<evidence type="ECO:0000256" key="6">
    <source>
        <dbReference type="ARBA" id="ARBA00022692"/>
    </source>
</evidence>
<comment type="pathway">
    <text evidence="3">Protein modification; protein glycosylation.</text>
</comment>
<keyword evidence="11" id="KW-0472">Membrane</keyword>
<evidence type="ECO:0000313" key="14">
    <source>
        <dbReference type="Proteomes" id="UP000739565"/>
    </source>
</evidence>
<keyword evidence="10" id="KW-0333">Golgi apparatus</keyword>
<dbReference type="RefSeq" id="WP_259660536.1">
    <property type="nucleotide sequence ID" value="NZ_JAHXRI010000006.1"/>
</dbReference>
<reference evidence="13" key="1">
    <citation type="submission" date="2021-07" db="EMBL/GenBank/DDBJ databases">
        <title>New genus and species of the family Alcaligenaceae.</title>
        <authorList>
            <person name="Hahn M.W."/>
        </authorList>
    </citation>
    <scope>NUCLEOTIDE SEQUENCE</scope>
    <source>
        <strain evidence="13">LF4-65</strain>
    </source>
</reference>
<evidence type="ECO:0000256" key="5">
    <source>
        <dbReference type="ARBA" id="ARBA00022679"/>
    </source>
</evidence>
<keyword evidence="8" id="KW-0735">Signal-anchor</keyword>
<evidence type="ECO:0000256" key="12">
    <source>
        <dbReference type="ARBA" id="ARBA00023211"/>
    </source>
</evidence>
<evidence type="ECO:0000256" key="3">
    <source>
        <dbReference type="ARBA" id="ARBA00004922"/>
    </source>
</evidence>
<comment type="cofactor">
    <cofactor evidence="1">
        <name>Mn(2+)</name>
        <dbReference type="ChEBI" id="CHEBI:29035"/>
    </cofactor>
</comment>
<dbReference type="InterPro" id="IPR029044">
    <property type="entry name" value="Nucleotide-diphossugar_trans"/>
</dbReference>
<comment type="subcellular location">
    <subcellularLocation>
        <location evidence="2">Golgi apparatus membrane</location>
        <topology evidence="2">Single-pass type II membrane protein</topology>
    </subcellularLocation>
</comment>
<gene>
    <name evidence="13" type="ORF">KZZ10_05735</name>
</gene>
<keyword evidence="6" id="KW-0812">Transmembrane</keyword>
<dbReference type="AlphaFoldDB" id="A0A953N7Q9"/>
<evidence type="ECO:0000256" key="9">
    <source>
        <dbReference type="ARBA" id="ARBA00022989"/>
    </source>
</evidence>
<evidence type="ECO:0000256" key="7">
    <source>
        <dbReference type="ARBA" id="ARBA00022723"/>
    </source>
</evidence>
<evidence type="ECO:0000256" key="2">
    <source>
        <dbReference type="ARBA" id="ARBA00004323"/>
    </source>
</evidence>
<comment type="caution">
    <text evidence="13">The sequence shown here is derived from an EMBL/GenBank/DDBJ whole genome shotgun (WGS) entry which is preliminary data.</text>
</comment>
<evidence type="ECO:0000256" key="8">
    <source>
        <dbReference type="ARBA" id="ARBA00022968"/>
    </source>
</evidence>
<dbReference type="InterPro" id="IPR004139">
    <property type="entry name" value="Glyco_trans_13"/>
</dbReference>
<evidence type="ECO:0008006" key="15">
    <source>
        <dbReference type="Google" id="ProtNLM"/>
    </source>
</evidence>
<evidence type="ECO:0000256" key="1">
    <source>
        <dbReference type="ARBA" id="ARBA00001936"/>
    </source>
</evidence>
<dbReference type="Pfam" id="PF03071">
    <property type="entry name" value="GNT-I"/>
    <property type="match status" value="1"/>
</dbReference>
<dbReference type="SUPFAM" id="SSF53448">
    <property type="entry name" value="Nucleotide-diphospho-sugar transferases"/>
    <property type="match status" value="1"/>
</dbReference>
<accession>A0A953N7Q9</accession>
<dbReference type="GO" id="GO:0046872">
    <property type="term" value="F:metal ion binding"/>
    <property type="evidence" value="ECO:0007669"/>
    <property type="project" value="UniProtKB-KW"/>
</dbReference>
<keyword evidence="5" id="KW-0808">Transferase</keyword>
<dbReference type="Proteomes" id="UP000739565">
    <property type="component" value="Unassembled WGS sequence"/>
</dbReference>
<dbReference type="Gene3D" id="3.90.550.10">
    <property type="entry name" value="Spore Coat Polysaccharide Biosynthesis Protein SpsA, Chain A"/>
    <property type="match status" value="1"/>
</dbReference>
<proteinExistence type="predicted"/>
<evidence type="ECO:0000256" key="11">
    <source>
        <dbReference type="ARBA" id="ARBA00023136"/>
    </source>
</evidence>
<protein>
    <recommendedName>
        <fullName evidence="15">Glycosyltransferase</fullName>
    </recommendedName>
</protein>
<keyword evidence="14" id="KW-1185">Reference proteome</keyword>
<name>A0A953N7Q9_9BURK</name>
<organism evidence="13 14">
    <name type="scientific">Zwartia hollandica</name>
    <dbReference type="NCBI Taxonomy" id="324606"/>
    <lineage>
        <taxon>Bacteria</taxon>
        <taxon>Pseudomonadati</taxon>
        <taxon>Pseudomonadota</taxon>
        <taxon>Betaproteobacteria</taxon>
        <taxon>Burkholderiales</taxon>
        <taxon>Alcaligenaceae</taxon>
        <taxon>Zwartia</taxon>
    </lineage>
</organism>
<evidence type="ECO:0000256" key="4">
    <source>
        <dbReference type="ARBA" id="ARBA00022676"/>
    </source>
</evidence>
<keyword evidence="12" id="KW-0464">Manganese</keyword>
<dbReference type="EMBL" id="JAHXRI010000006">
    <property type="protein sequence ID" value="MBZ1350140.1"/>
    <property type="molecule type" value="Genomic_DNA"/>
</dbReference>
<keyword evidence="9" id="KW-1133">Transmembrane helix</keyword>
<keyword evidence="4" id="KW-0328">Glycosyltransferase</keyword>
<evidence type="ECO:0000256" key="10">
    <source>
        <dbReference type="ARBA" id="ARBA00023034"/>
    </source>
</evidence>